<accession>A0A7W6H473</accession>
<reference evidence="1 2" key="1">
    <citation type="submission" date="2020-08" db="EMBL/GenBank/DDBJ databases">
        <title>Genomic Encyclopedia of Type Strains, Phase IV (KMG-IV): sequencing the most valuable type-strain genomes for metagenomic binning, comparative biology and taxonomic classification.</title>
        <authorList>
            <person name="Goeker M."/>
        </authorList>
    </citation>
    <scope>NUCLEOTIDE SEQUENCE [LARGE SCALE GENOMIC DNA]</scope>
    <source>
        <strain evidence="1 2">DSM 102238</strain>
    </source>
</reference>
<gene>
    <name evidence="1" type="ORF">GGR04_002381</name>
</gene>
<dbReference type="AlphaFoldDB" id="A0A7W6H473"/>
<comment type="caution">
    <text evidence="1">The sequence shown here is derived from an EMBL/GenBank/DDBJ whole genome shotgun (WGS) entry which is preliminary data.</text>
</comment>
<keyword evidence="2" id="KW-1185">Reference proteome</keyword>
<sequence length="226" mass="24894">MQRETDEFRDIVDGDWAGGHIAGRRPNAEELTRALQVMITRQCVYAHTSGVGRTYDLVRAYSGFFERYFGALGYRLAVSPRDQMVALSVPADEPRYDGVFERLRKDETLVLLALRLLWEEALRTHEIGEAGIVETSTDDLVDRLAAVTGAPPPEETRLTEILRGFARHGAVRLGERDRIRRASPLAVLPGIAVLVPDSYLSDLTLWAGAPPRAAAPGEADGEGARV</sequence>
<dbReference type="Proteomes" id="UP000542776">
    <property type="component" value="Unassembled WGS sequence"/>
</dbReference>
<evidence type="ECO:0000313" key="2">
    <source>
        <dbReference type="Proteomes" id="UP000542776"/>
    </source>
</evidence>
<dbReference type="RefSeq" id="WP_183200078.1">
    <property type="nucleotide sequence ID" value="NZ_JACIEK010000005.1"/>
</dbReference>
<evidence type="ECO:0000313" key="1">
    <source>
        <dbReference type="EMBL" id="MBB3998540.1"/>
    </source>
</evidence>
<name>A0A7W6H473_9HYPH</name>
<protein>
    <recommendedName>
        <fullName evidence="3">DUF4194 domain-containing protein</fullName>
    </recommendedName>
</protein>
<dbReference type="EMBL" id="JACIEK010000005">
    <property type="protein sequence ID" value="MBB3998540.1"/>
    <property type="molecule type" value="Genomic_DNA"/>
</dbReference>
<proteinExistence type="predicted"/>
<evidence type="ECO:0008006" key="3">
    <source>
        <dbReference type="Google" id="ProtNLM"/>
    </source>
</evidence>
<dbReference type="Pfam" id="PF13835">
    <property type="entry name" value="DUF4194"/>
    <property type="match status" value="1"/>
</dbReference>
<dbReference type="InterPro" id="IPR025449">
    <property type="entry name" value="JetB"/>
</dbReference>
<organism evidence="1 2">
    <name type="scientific">Aureimonas pseudogalii</name>
    <dbReference type="NCBI Taxonomy" id="1744844"/>
    <lineage>
        <taxon>Bacteria</taxon>
        <taxon>Pseudomonadati</taxon>
        <taxon>Pseudomonadota</taxon>
        <taxon>Alphaproteobacteria</taxon>
        <taxon>Hyphomicrobiales</taxon>
        <taxon>Aurantimonadaceae</taxon>
        <taxon>Aureimonas</taxon>
    </lineage>
</organism>